<dbReference type="InterPro" id="IPR014710">
    <property type="entry name" value="RmlC-like_jellyroll"/>
</dbReference>
<dbReference type="AlphaFoldDB" id="A0AA39A9C2"/>
<accession>A0AA39A9C2</accession>
<gene>
    <name evidence="4" type="ORF">PVL29_004970</name>
</gene>
<feature type="compositionally biased region" description="Basic and acidic residues" evidence="1">
    <location>
        <begin position="475"/>
        <end position="616"/>
    </location>
</feature>
<feature type="signal peptide" evidence="2">
    <location>
        <begin position="1"/>
        <end position="25"/>
    </location>
</feature>
<dbReference type="PANTHER" id="PTHR31189">
    <property type="entry name" value="OS03G0336100 PROTEIN-RELATED"/>
    <property type="match status" value="1"/>
</dbReference>
<protein>
    <recommendedName>
        <fullName evidence="3">Cupin type-1 domain-containing protein</fullName>
    </recommendedName>
</protein>
<evidence type="ECO:0000313" key="4">
    <source>
        <dbReference type="EMBL" id="KAJ9703401.1"/>
    </source>
</evidence>
<keyword evidence="2" id="KW-0732">Signal</keyword>
<comment type="caution">
    <text evidence="4">The sequence shown here is derived from an EMBL/GenBank/DDBJ whole genome shotgun (WGS) entry which is preliminary data.</text>
</comment>
<feature type="compositionally biased region" description="Basic and acidic residues" evidence="1">
    <location>
        <begin position="444"/>
        <end position="468"/>
    </location>
</feature>
<keyword evidence="5" id="KW-1185">Reference proteome</keyword>
<proteinExistence type="predicted"/>
<dbReference type="CDD" id="cd02245">
    <property type="entry name" value="cupin_7S_vicilin-like_C"/>
    <property type="match status" value="1"/>
</dbReference>
<evidence type="ECO:0000259" key="3">
    <source>
        <dbReference type="SMART" id="SM00835"/>
    </source>
</evidence>
<dbReference type="SMART" id="SM00835">
    <property type="entry name" value="Cupin_1"/>
    <property type="match status" value="2"/>
</dbReference>
<dbReference type="EMBL" id="JARBHA010000004">
    <property type="protein sequence ID" value="KAJ9703401.1"/>
    <property type="molecule type" value="Genomic_DNA"/>
</dbReference>
<name>A0AA39A9C2_VITRO</name>
<dbReference type="PANTHER" id="PTHR31189:SF7">
    <property type="entry name" value="OS03G0197300 PROTEIN"/>
    <property type="match status" value="1"/>
</dbReference>
<reference evidence="4 5" key="1">
    <citation type="journal article" date="2023" name="BMC Biotechnol.">
        <title>Vitis rotundifolia cv Carlos genome sequencing.</title>
        <authorList>
            <person name="Huff M."/>
            <person name="Hulse-Kemp A."/>
            <person name="Scheffler B."/>
            <person name="Youngblood R."/>
            <person name="Simpson S."/>
            <person name="Babiker E."/>
            <person name="Staton M."/>
        </authorList>
    </citation>
    <scope>NUCLEOTIDE SEQUENCE [LARGE SCALE GENOMIC DNA]</scope>
    <source>
        <tissue evidence="4">Leaf</tissue>
    </source>
</reference>
<evidence type="ECO:0000313" key="5">
    <source>
        <dbReference type="Proteomes" id="UP001168098"/>
    </source>
</evidence>
<feature type="region of interest" description="Disordered" evidence="1">
    <location>
        <begin position="444"/>
        <end position="629"/>
    </location>
</feature>
<dbReference type="CDD" id="cd02244">
    <property type="entry name" value="cupin_7S_vicilin-like_N"/>
    <property type="match status" value="1"/>
</dbReference>
<feature type="domain" description="Cupin type-1" evidence="3">
    <location>
        <begin position="247"/>
        <end position="417"/>
    </location>
</feature>
<evidence type="ECO:0000256" key="1">
    <source>
        <dbReference type="SAM" id="MobiDB-lite"/>
    </source>
</evidence>
<organism evidence="4 5">
    <name type="scientific">Vitis rotundifolia</name>
    <name type="common">Muscadine grape</name>
    <dbReference type="NCBI Taxonomy" id="103349"/>
    <lineage>
        <taxon>Eukaryota</taxon>
        <taxon>Viridiplantae</taxon>
        <taxon>Streptophyta</taxon>
        <taxon>Embryophyta</taxon>
        <taxon>Tracheophyta</taxon>
        <taxon>Spermatophyta</taxon>
        <taxon>Magnoliopsida</taxon>
        <taxon>eudicotyledons</taxon>
        <taxon>Gunneridae</taxon>
        <taxon>Pentapetalae</taxon>
        <taxon>rosids</taxon>
        <taxon>Vitales</taxon>
        <taxon>Vitaceae</taxon>
        <taxon>Viteae</taxon>
        <taxon>Vitis</taxon>
    </lineage>
</organism>
<dbReference type="InterPro" id="IPR006045">
    <property type="entry name" value="Cupin_1"/>
</dbReference>
<feature type="chain" id="PRO_5041258584" description="Cupin type-1 domain-containing protein" evidence="2">
    <location>
        <begin position="26"/>
        <end position="629"/>
    </location>
</feature>
<feature type="domain" description="Cupin type-1" evidence="3">
    <location>
        <begin position="35"/>
        <end position="193"/>
    </location>
</feature>
<dbReference type="Proteomes" id="UP001168098">
    <property type="component" value="Unassembled WGS sequence"/>
</dbReference>
<dbReference type="InterPro" id="IPR050253">
    <property type="entry name" value="Seed_Storage-Functional"/>
</dbReference>
<dbReference type="Pfam" id="PF00190">
    <property type="entry name" value="Cupin_1"/>
    <property type="match status" value="2"/>
</dbReference>
<sequence length="629" mass="72459">MFKRACVSSLSLFLFLAYFCLRAKGWSGNCDWGAGPLVPKDKRETIVSTEYGEISAAQVSDGTRRGSYHLQFFTLEPNSLFLPVLLHTDMVFYVHTGSGKLNWANEEKEKTTLTALRRGDVYRLKPGTVFYLQSNLESEREKLRIYAIFVNLEDGDLNEVSSIGAYSSISDLVRGFDKKVLQAAFEVSEELIEAITNATKPPAIVHDVPARSENLWGWEARFLKAFIGSQGHSIYDMENKKKAATTFNIRDADPDFENCNGRALTVTTKDMKVLKGSNIGIFMVNLTKGSMMGPHWNPLATEIAVVLEGQGIVRVVCSSNTTKSSSSNTTKSSSSNSTKFKCENRSFRVTEGDVFVVPRFHPMAQMSFNNGSLVFMGFSTASKLNHPQFLAGESSVLRTLDRDVLAAAFNVSNTTMDQFLTPQRESIILDCTSCAEEEARMMEEEIEKKRQEEEARKEEEERKRKEEEAKEEEEEKKREEEEARKKEEEEARKREEEEARKRQEEEKKREEEEAEARKREEEEAKEEDRRREAAAEREQEEAMREEDERQKREREEEKYEKEKKREEEEGKARKREEEETKREEDRRREAAAEREQEEAMRGEEERQKREGEEVKYEIGGGGEGKRAEY</sequence>
<dbReference type="InterPro" id="IPR011051">
    <property type="entry name" value="RmlC_Cupin_sf"/>
</dbReference>
<evidence type="ECO:0000256" key="2">
    <source>
        <dbReference type="SAM" id="SignalP"/>
    </source>
</evidence>
<dbReference type="SUPFAM" id="SSF51182">
    <property type="entry name" value="RmlC-like cupins"/>
    <property type="match status" value="1"/>
</dbReference>
<dbReference type="Gene3D" id="2.60.120.10">
    <property type="entry name" value="Jelly Rolls"/>
    <property type="match status" value="2"/>
</dbReference>